<dbReference type="InterPro" id="IPR052216">
    <property type="entry name" value="CRISPR_Csm3_endoribonuclease"/>
</dbReference>
<gene>
    <name evidence="3" type="ORF">NIES267_72420</name>
</gene>
<geneLocation type="plasmid" evidence="4">
    <name>Plasmid1 dna</name>
</geneLocation>
<dbReference type="Pfam" id="PF03787">
    <property type="entry name" value="RAMPs"/>
    <property type="match status" value="2"/>
</dbReference>
<name>A0A1Z4M2W3_9CYAN</name>
<dbReference type="OrthoDB" id="1063910at2"/>
<evidence type="ECO:0000313" key="3">
    <source>
        <dbReference type="EMBL" id="BAY87718.1"/>
    </source>
</evidence>
<keyword evidence="3" id="KW-0614">Plasmid</keyword>
<organism evidence="3 4">
    <name type="scientific">Calothrix parasitica NIES-267</name>
    <dbReference type="NCBI Taxonomy" id="1973488"/>
    <lineage>
        <taxon>Bacteria</taxon>
        <taxon>Bacillati</taxon>
        <taxon>Cyanobacteriota</taxon>
        <taxon>Cyanophyceae</taxon>
        <taxon>Nostocales</taxon>
        <taxon>Calotrichaceae</taxon>
        <taxon>Calothrix</taxon>
    </lineage>
</organism>
<keyword evidence="4" id="KW-1185">Reference proteome</keyword>
<dbReference type="AlphaFoldDB" id="A0A1Z4M2W3"/>
<evidence type="ECO:0000256" key="1">
    <source>
        <dbReference type="ARBA" id="ARBA00023118"/>
    </source>
</evidence>
<protein>
    <recommendedName>
        <fullName evidence="2">CRISPR type III-associated protein domain-containing protein</fullName>
    </recommendedName>
</protein>
<feature type="domain" description="CRISPR type III-associated protein" evidence="2">
    <location>
        <begin position="23"/>
        <end position="208"/>
    </location>
</feature>
<dbReference type="InterPro" id="IPR005537">
    <property type="entry name" value="RAMP_III_fam"/>
</dbReference>
<evidence type="ECO:0000259" key="2">
    <source>
        <dbReference type="Pfam" id="PF03787"/>
    </source>
</evidence>
<dbReference type="PANTHER" id="PTHR35579">
    <property type="entry name" value="CRISPR SYSTEM CMS ENDORIBONUCLEASE CSM3"/>
    <property type="match status" value="1"/>
</dbReference>
<keyword evidence="1" id="KW-0051">Antiviral defense</keyword>
<dbReference type="CDD" id="cd09726">
    <property type="entry name" value="RAMP_I_III"/>
    <property type="match status" value="1"/>
</dbReference>
<accession>A0A1Z4M2W3</accession>
<reference evidence="3 4" key="1">
    <citation type="submission" date="2017-06" db="EMBL/GenBank/DDBJ databases">
        <title>Genome sequencing of cyanobaciteial culture collection at National Institute for Environmental Studies (NIES).</title>
        <authorList>
            <person name="Hirose Y."/>
            <person name="Shimura Y."/>
            <person name="Fujisawa T."/>
            <person name="Nakamura Y."/>
            <person name="Kawachi M."/>
        </authorList>
    </citation>
    <scope>NUCLEOTIDE SEQUENCE [LARGE SCALE GENOMIC DNA]</scope>
    <source>
        <strain evidence="3 4">NIES-267</strain>
        <plasmid evidence="4">Plasmid1 dna</plasmid>
    </source>
</reference>
<proteinExistence type="predicted"/>
<feature type="domain" description="CRISPR type III-associated protein" evidence="2">
    <location>
        <begin position="272"/>
        <end position="449"/>
    </location>
</feature>
<dbReference type="Proteomes" id="UP000218418">
    <property type="component" value="Plasmid plasmid1"/>
</dbReference>
<dbReference type="EMBL" id="AP018228">
    <property type="protein sequence ID" value="BAY87718.1"/>
    <property type="molecule type" value="Genomic_DNA"/>
</dbReference>
<dbReference type="GO" id="GO:0051607">
    <property type="term" value="P:defense response to virus"/>
    <property type="evidence" value="ECO:0007669"/>
    <property type="project" value="UniProtKB-KW"/>
</dbReference>
<sequence length="495" mass="56165">MIEVRHSSNRKIIKRIILRGKLILDTPTCLGCGDADSPIDIALQRDSISNYALLTGSSIAGALRNYLREYKKGYNLKDIRDDLATKLFGDLFAYDNEKDFSEPRRIELREKDNQSLLVIDDAVSKNPIKIEIRDAVKIDSITRTAEDKSKYDLELLEAGTEFNLNFELIIEELTDENELIEALIITLQGLEQGKIHLGIKKNRGFGRCHVQEWQIWQFNLQDSKQRIKWLKFPHWEPGFLDNHPIHNNIANALGVIISDEDDKRKHLTITAKFTLASPLLIRSGQASTDKAPDVVHLKSQRNGEPKSILSGTSLAGVLRHRGERIINTLQRETKQIENIIDEIFGVDFSKNKTKIAKASRLIVDEVEIENTIDLVQNRIAIDRFTGGALHGTLFDEQPIFGNDKTSLEIKIKLRQPKDYEIGLLLLLLKDLWTGDLPVGGTSSIGRGRLQGREATIKFDNKTWTIIQNSSDESLTIDNPEELEKFVFALRQEVKA</sequence>
<dbReference type="PANTHER" id="PTHR35579:SF6">
    <property type="entry name" value="DUF324 DOMAIN-CONTAINING PROTEIN"/>
    <property type="match status" value="1"/>
</dbReference>
<evidence type="ECO:0000313" key="4">
    <source>
        <dbReference type="Proteomes" id="UP000218418"/>
    </source>
</evidence>